<dbReference type="InterPro" id="IPR023214">
    <property type="entry name" value="HAD_sf"/>
</dbReference>
<reference evidence="5 6" key="1">
    <citation type="submission" date="2019-03" db="EMBL/GenBank/DDBJ databases">
        <title>Single cell metagenomics reveals metabolic interactions within the superorganism composed of flagellate Streblomastix strix and complex community of Bacteroidetes bacteria on its surface.</title>
        <authorList>
            <person name="Treitli S.C."/>
            <person name="Kolisko M."/>
            <person name="Husnik F."/>
            <person name="Keeling P."/>
            <person name="Hampl V."/>
        </authorList>
    </citation>
    <scope>NUCLEOTIDE SEQUENCE [LARGE SCALE GENOMIC DNA]</scope>
    <source>
        <strain evidence="5">ST1C</strain>
    </source>
</reference>
<dbReference type="AlphaFoldDB" id="A0A5J4X2U8"/>
<comment type="caution">
    <text evidence="5">The sequence shown here is derived from an EMBL/GenBank/DDBJ whole genome shotgun (WGS) entry which is preliminary data.</text>
</comment>
<dbReference type="Proteomes" id="UP000324800">
    <property type="component" value="Unassembled WGS sequence"/>
</dbReference>
<evidence type="ECO:0000256" key="2">
    <source>
        <dbReference type="ARBA" id="ARBA00022723"/>
    </source>
</evidence>
<sequence length="255" mass="29208">MHKRVGLLLDLDGTIIDCQNLHFEAWREMGKPFMGDIDRDYYMKNISGGTNDDILKRLQPEWTQEQRIQFAEGKEEIYRKKAKEGRLKFVEGFEQFFDFILQNKELIYLVCVTNAPKLNVTATMQILGCDFSQWKIGQDCEGIWTAAPFEDVFIVEERKWKGKTVRGKPMPDPYEIAMKSNGLDKQICIAFEDSCSGVKSASSAGVQSVIGIRSSHSDQTLKEYGANLTVQNWSELLEKVKNFDNLLKLCNITLQ</sequence>
<dbReference type="InterPro" id="IPR036412">
    <property type="entry name" value="HAD-like_sf"/>
</dbReference>
<dbReference type="OrthoDB" id="40579at2759"/>
<keyword evidence="4" id="KW-0119">Carbohydrate metabolism</keyword>
<comment type="cofactor">
    <cofactor evidence="1">
        <name>Mg(2+)</name>
        <dbReference type="ChEBI" id="CHEBI:18420"/>
    </cofactor>
</comment>
<dbReference type="Pfam" id="PF00702">
    <property type="entry name" value="Hydrolase"/>
    <property type="match status" value="1"/>
</dbReference>
<evidence type="ECO:0000256" key="3">
    <source>
        <dbReference type="ARBA" id="ARBA00022842"/>
    </source>
</evidence>
<organism evidence="5 6">
    <name type="scientific">Streblomastix strix</name>
    <dbReference type="NCBI Taxonomy" id="222440"/>
    <lineage>
        <taxon>Eukaryota</taxon>
        <taxon>Metamonada</taxon>
        <taxon>Preaxostyla</taxon>
        <taxon>Oxymonadida</taxon>
        <taxon>Streblomastigidae</taxon>
        <taxon>Streblomastix</taxon>
    </lineage>
</organism>
<proteinExistence type="predicted"/>
<dbReference type="GO" id="GO:0046872">
    <property type="term" value="F:metal ion binding"/>
    <property type="evidence" value="ECO:0007669"/>
    <property type="project" value="UniProtKB-KW"/>
</dbReference>
<keyword evidence="2" id="KW-0479">Metal-binding</keyword>
<dbReference type="Gene3D" id="1.10.150.240">
    <property type="entry name" value="Putative phosphatase, domain 2"/>
    <property type="match status" value="1"/>
</dbReference>
<evidence type="ECO:0000256" key="1">
    <source>
        <dbReference type="ARBA" id="ARBA00001946"/>
    </source>
</evidence>
<evidence type="ECO:0000313" key="5">
    <source>
        <dbReference type="EMBL" id="KAA6401520.1"/>
    </source>
</evidence>
<dbReference type="PANTHER" id="PTHR46193">
    <property type="entry name" value="6-PHOSPHOGLUCONATE PHOSPHATASE"/>
    <property type="match status" value="1"/>
</dbReference>
<dbReference type="PANTHER" id="PTHR46193:SF18">
    <property type="entry name" value="HEXITOL PHOSPHATASE B"/>
    <property type="match status" value="1"/>
</dbReference>
<name>A0A5J4X2U8_9EUKA</name>
<dbReference type="SFLD" id="SFLDS00003">
    <property type="entry name" value="Haloacid_Dehalogenase"/>
    <property type="match status" value="1"/>
</dbReference>
<gene>
    <name evidence="5" type="ORF">EZS28_002959</name>
</gene>
<dbReference type="GO" id="GO:0003824">
    <property type="term" value="F:catalytic activity"/>
    <property type="evidence" value="ECO:0007669"/>
    <property type="project" value="UniProtKB-ARBA"/>
</dbReference>
<dbReference type="InterPro" id="IPR023198">
    <property type="entry name" value="PGP-like_dom2"/>
</dbReference>
<dbReference type="EMBL" id="SNRW01000377">
    <property type="protein sequence ID" value="KAA6401520.1"/>
    <property type="molecule type" value="Genomic_DNA"/>
</dbReference>
<evidence type="ECO:0000313" key="6">
    <source>
        <dbReference type="Proteomes" id="UP000324800"/>
    </source>
</evidence>
<evidence type="ECO:0000256" key="4">
    <source>
        <dbReference type="ARBA" id="ARBA00023277"/>
    </source>
</evidence>
<dbReference type="InterPro" id="IPR051600">
    <property type="entry name" value="Beta-PGM-like"/>
</dbReference>
<dbReference type="SFLD" id="SFLDG01129">
    <property type="entry name" value="C1.5:_HAD__Beta-PGM__Phosphata"/>
    <property type="match status" value="1"/>
</dbReference>
<dbReference type="SUPFAM" id="SSF56784">
    <property type="entry name" value="HAD-like"/>
    <property type="match status" value="1"/>
</dbReference>
<protein>
    <submittedName>
        <fullName evidence="5">Putative HAD family phosphatase</fullName>
    </submittedName>
</protein>
<accession>A0A5J4X2U8</accession>
<keyword evidence="3" id="KW-0460">Magnesium</keyword>
<dbReference type="Gene3D" id="3.40.50.1000">
    <property type="entry name" value="HAD superfamily/HAD-like"/>
    <property type="match status" value="1"/>
</dbReference>